<evidence type="ECO:0000313" key="2">
    <source>
        <dbReference type="Proteomes" id="UP000316609"/>
    </source>
</evidence>
<dbReference type="EMBL" id="VBOY01000058">
    <property type="protein sequence ID" value="TMQ66386.1"/>
    <property type="molecule type" value="Genomic_DNA"/>
</dbReference>
<dbReference type="Gene3D" id="2.60.40.4070">
    <property type="match status" value="1"/>
</dbReference>
<gene>
    <name evidence="1" type="ORF">E6K78_06545</name>
</gene>
<name>A0A538TRY7_UNCEI</name>
<proteinExistence type="predicted"/>
<protein>
    <submittedName>
        <fullName evidence="1">Uncharacterized protein</fullName>
    </submittedName>
</protein>
<comment type="caution">
    <text evidence="1">The sequence shown here is derived from an EMBL/GenBank/DDBJ whole genome shotgun (WGS) entry which is preliminary data.</text>
</comment>
<dbReference type="AlphaFoldDB" id="A0A538TRY7"/>
<evidence type="ECO:0000313" key="1">
    <source>
        <dbReference type="EMBL" id="TMQ66386.1"/>
    </source>
</evidence>
<dbReference type="Proteomes" id="UP000316609">
    <property type="component" value="Unassembled WGS sequence"/>
</dbReference>
<organism evidence="1 2">
    <name type="scientific">Eiseniibacteriota bacterium</name>
    <dbReference type="NCBI Taxonomy" id="2212470"/>
    <lineage>
        <taxon>Bacteria</taxon>
        <taxon>Candidatus Eiseniibacteriota</taxon>
    </lineage>
</organism>
<reference evidence="1 2" key="1">
    <citation type="journal article" date="2019" name="Nat. Microbiol.">
        <title>Mediterranean grassland soil C-N compound turnover is dependent on rainfall and depth, and is mediated by genomically divergent microorganisms.</title>
        <authorList>
            <person name="Diamond S."/>
            <person name="Andeer P.F."/>
            <person name="Li Z."/>
            <person name="Crits-Christoph A."/>
            <person name="Burstein D."/>
            <person name="Anantharaman K."/>
            <person name="Lane K.R."/>
            <person name="Thomas B.C."/>
            <person name="Pan C."/>
            <person name="Northen T.R."/>
            <person name="Banfield J.F."/>
        </authorList>
    </citation>
    <scope>NUCLEOTIDE SEQUENCE [LARGE SCALE GENOMIC DNA]</scope>
    <source>
        <strain evidence="1">WS_8</strain>
    </source>
</reference>
<sequence length="194" mass="21228">MRTQYKVGRYRLVDYEVKNGFLYFYSVTASDSSGSGELSGRRSAVEADGVAPQVAATGKKGVWVVPNPYRGYRDIDRRSSNWDLVPNASDPTGTHIDFMGLPRGSWTIKIYTVAGDLVAELHDSDPVNDSVRSAVTDANGNAHPGYNKQQDYAGDGQARWNLISRNGQDVVSGIYLFVVDSSAGSQRGKFVIIR</sequence>
<accession>A0A538TRY7</accession>